<evidence type="ECO:0000313" key="1">
    <source>
        <dbReference type="EMBL" id="RVW35556.1"/>
    </source>
</evidence>
<name>A0A438DJM5_VITVI</name>
<protein>
    <recommendedName>
        <fullName evidence="3">Mitochondrial import receptor subunit TOM5-like</fullName>
    </recommendedName>
</protein>
<dbReference type="Proteomes" id="UP000288805">
    <property type="component" value="Unassembled WGS sequence"/>
</dbReference>
<dbReference type="AlphaFoldDB" id="A0A438DJM5"/>
<dbReference type="InterPro" id="IPR034553">
    <property type="entry name" value="TOM5_viridi"/>
</dbReference>
<dbReference type="GO" id="GO:0005742">
    <property type="term" value="C:mitochondrial outer membrane translocase complex"/>
    <property type="evidence" value="ECO:0007669"/>
    <property type="project" value="InterPro"/>
</dbReference>
<reference evidence="1 2" key="1">
    <citation type="journal article" date="2018" name="PLoS Genet.">
        <title>Population sequencing reveals clonal diversity and ancestral inbreeding in the grapevine cultivar Chardonnay.</title>
        <authorList>
            <person name="Roach M.J."/>
            <person name="Johnson D.L."/>
            <person name="Bohlmann J."/>
            <person name="van Vuuren H.J."/>
            <person name="Jones S.J."/>
            <person name="Pretorius I.S."/>
            <person name="Schmidt S.A."/>
            <person name="Borneman A.R."/>
        </authorList>
    </citation>
    <scope>NUCLEOTIDE SEQUENCE [LARGE SCALE GENOMIC DNA]</scope>
    <source>
        <strain evidence="2">cv. Chardonnay</strain>
        <tissue evidence="1">Leaf</tissue>
    </source>
</reference>
<accession>A0A438DJM5</accession>
<dbReference type="EMBL" id="QGNW01001602">
    <property type="protein sequence ID" value="RVW35556.1"/>
    <property type="molecule type" value="Genomic_DNA"/>
</dbReference>
<organism evidence="1 2">
    <name type="scientific">Vitis vinifera</name>
    <name type="common">Grape</name>
    <dbReference type="NCBI Taxonomy" id="29760"/>
    <lineage>
        <taxon>Eukaryota</taxon>
        <taxon>Viridiplantae</taxon>
        <taxon>Streptophyta</taxon>
        <taxon>Embryophyta</taxon>
        <taxon>Tracheophyta</taxon>
        <taxon>Spermatophyta</taxon>
        <taxon>Magnoliopsida</taxon>
        <taxon>eudicotyledons</taxon>
        <taxon>Gunneridae</taxon>
        <taxon>Pentapetalae</taxon>
        <taxon>rosids</taxon>
        <taxon>Vitales</taxon>
        <taxon>Vitaceae</taxon>
        <taxon>Viteae</taxon>
        <taxon>Vitis</taxon>
    </lineage>
</organism>
<dbReference type="PANTHER" id="PTHR37251">
    <property type="entry name" value="MITOCHONDRIAL IMPORT RECEPTOR SUBUNIT TOM5 HOMOLOG"/>
    <property type="match status" value="1"/>
</dbReference>
<sequence length="91" mass="10478">MADTVVSLDNIKAFWNAQIHDEEKWALNMVLLLFALALARCGHAAVEEAKRETLFVVWDWEFEDKRKLLRAAGLFAGSIFLMRNFGEYMAI</sequence>
<evidence type="ECO:0000313" key="2">
    <source>
        <dbReference type="Proteomes" id="UP000288805"/>
    </source>
</evidence>
<gene>
    <name evidence="1" type="ORF">CK203_073812</name>
</gene>
<dbReference type="PANTHER" id="PTHR37251:SF1">
    <property type="entry name" value="MITOCHONDRIAL IMPORT RECEPTOR SUBUNIT TOM5 HOMOLOG"/>
    <property type="match status" value="1"/>
</dbReference>
<proteinExistence type="predicted"/>
<evidence type="ECO:0008006" key="3">
    <source>
        <dbReference type="Google" id="ProtNLM"/>
    </source>
</evidence>
<comment type="caution">
    <text evidence="1">The sequence shown here is derived from an EMBL/GenBank/DDBJ whole genome shotgun (WGS) entry which is preliminary data.</text>
</comment>